<feature type="compositionally biased region" description="Polar residues" evidence="1">
    <location>
        <begin position="19"/>
        <end position="31"/>
    </location>
</feature>
<keyword evidence="3" id="KW-1185">Reference proteome</keyword>
<feature type="region of interest" description="Disordered" evidence="1">
    <location>
        <begin position="602"/>
        <end position="650"/>
    </location>
</feature>
<sequence length="808" mass="90215">MTSNDPPARHFLAEPIALTSRNNTRQASNRSDVSDPASRDSDSTESSMAVHTKAANLVEHIPQHELKNDVVHVELTAPQNEETQVVYKDNVKQASSKEPTAANEGVATAITTAGSTQHKPRRKFAPAPVETTTRSSKKEKETDGATSPTSKRKFVPEPVETTSRSSKVANTVPEENKSSKPRRKFAVEPIETTVKNSKDREKKKETEEAGARPKRRFAVEPIETSARNSKDKSSDPDTKSPNMKRKFAVEPIETYSAHKTRDKEDRDDAPSRSSSGGRRFVPELVGTAKGSYRKKPVASAVPGWLRKEAAEDEGLISAPDDSESRFSAAALARKARADPRRHSYSVPDLPMIQSDSSEDDMDIPQTPGPRAKVRQRDHHTLQPDSDFHQHNFDHHVQDLKTLREQAVAAYGAQEDRIPFGHYGGDSDDEDFTVAVGKLSIHDGSDPQLFRRMSHHDLHLVQEEMRNHHDQLDRARHELQEDTAGISRFSAAALAARHRLNIHHPTSSHYRSRHDPDRRNRADEKEMMQMRKAASPPMAGIEIKFPFSISPKMTRCDPDQLPRPRRANSDEDQEHDIGTEGMWSAHVSPVKEPASVGLWGGLCQQQNPGSSKPSTPLRSGLQTPAVEKTNPFGSWTPGRGTKTPRRGGGQLWGGNAFLPLTPPRSKNERSNDVFTAALDEKLHLERQIDEEFSPRVITQIYNYLSLGYPPIARPFDEELAKISRISIAELRKEDRSATGTMKGHVGAPEGEGDAEEDEDGRVKGCRRWDALRLYVREWARQSPLFRIEQNMPRDVGTAMLGNRKGSWGF</sequence>
<feature type="compositionally biased region" description="Basic and acidic residues" evidence="1">
    <location>
        <begin position="259"/>
        <end position="270"/>
    </location>
</feature>
<accession>A0AAN7Y7K9</accession>
<dbReference type="Proteomes" id="UP001309876">
    <property type="component" value="Unassembled WGS sequence"/>
</dbReference>
<evidence type="ECO:0000313" key="3">
    <source>
        <dbReference type="Proteomes" id="UP001309876"/>
    </source>
</evidence>
<dbReference type="EMBL" id="JAVRRJ010000002">
    <property type="protein sequence ID" value="KAK5088018.1"/>
    <property type="molecule type" value="Genomic_DNA"/>
</dbReference>
<evidence type="ECO:0000256" key="1">
    <source>
        <dbReference type="SAM" id="MobiDB-lite"/>
    </source>
</evidence>
<feature type="compositionally biased region" description="Acidic residues" evidence="1">
    <location>
        <begin position="749"/>
        <end position="758"/>
    </location>
</feature>
<name>A0AAN7Y7K9_9EURO</name>
<feature type="compositionally biased region" description="Basic and acidic residues" evidence="1">
    <location>
        <begin position="228"/>
        <end position="238"/>
    </location>
</feature>
<feature type="compositionally biased region" description="Polar residues" evidence="1">
    <location>
        <begin position="602"/>
        <end position="621"/>
    </location>
</feature>
<feature type="region of interest" description="Disordered" evidence="1">
    <location>
        <begin position="733"/>
        <end position="760"/>
    </location>
</feature>
<gene>
    <name evidence="2" type="ORF">LTR05_002234</name>
</gene>
<reference evidence="2 3" key="1">
    <citation type="submission" date="2023-08" db="EMBL/GenBank/DDBJ databases">
        <title>Black Yeasts Isolated from many extreme environments.</title>
        <authorList>
            <person name="Coleine C."/>
            <person name="Stajich J.E."/>
            <person name="Selbmann L."/>
        </authorList>
    </citation>
    <scope>NUCLEOTIDE SEQUENCE [LARGE SCALE GENOMIC DNA]</scope>
    <source>
        <strain evidence="2 3">CCFEE 5910</strain>
    </source>
</reference>
<feature type="compositionally biased region" description="Basic and acidic residues" evidence="1">
    <location>
        <begin position="196"/>
        <end position="211"/>
    </location>
</feature>
<feature type="region of interest" description="Disordered" evidence="1">
    <location>
        <begin position="1"/>
        <end position="50"/>
    </location>
</feature>
<protein>
    <submittedName>
        <fullName evidence="2">Uncharacterized protein</fullName>
    </submittedName>
</protein>
<organism evidence="2 3">
    <name type="scientific">Lithohypha guttulata</name>
    <dbReference type="NCBI Taxonomy" id="1690604"/>
    <lineage>
        <taxon>Eukaryota</taxon>
        <taxon>Fungi</taxon>
        <taxon>Dikarya</taxon>
        <taxon>Ascomycota</taxon>
        <taxon>Pezizomycotina</taxon>
        <taxon>Eurotiomycetes</taxon>
        <taxon>Chaetothyriomycetidae</taxon>
        <taxon>Chaetothyriales</taxon>
        <taxon>Trichomeriaceae</taxon>
        <taxon>Lithohypha</taxon>
    </lineage>
</organism>
<feature type="compositionally biased region" description="Polar residues" evidence="1">
    <location>
        <begin position="160"/>
        <end position="169"/>
    </location>
</feature>
<dbReference type="AlphaFoldDB" id="A0AAN7Y7K9"/>
<feature type="region of interest" description="Disordered" evidence="1">
    <location>
        <begin position="337"/>
        <end position="376"/>
    </location>
</feature>
<comment type="caution">
    <text evidence="2">The sequence shown here is derived from an EMBL/GenBank/DDBJ whole genome shotgun (WGS) entry which is preliminary data.</text>
</comment>
<proteinExistence type="predicted"/>
<evidence type="ECO:0000313" key="2">
    <source>
        <dbReference type="EMBL" id="KAK5088018.1"/>
    </source>
</evidence>
<feature type="region of interest" description="Disordered" evidence="1">
    <location>
        <begin position="549"/>
        <end position="574"/>
    </location>
</feature>
<feature type="region of interest" description="Disordered" evidence="1">
    <location>
        <begin position="89"/>
        <end position="294"/>
    </location>
</feature>